<feature type="transmembrane region" description="Helical" evidence="5">
    <location>
        <begin position="67"/>
        <end position="85"/>
    </location>
</feature>
<protein>
    <recommendedName>
        <fullName evidence="6">O-antigen ligase-related domain-containing protein</fullName>
    </recommendedName>
</protein>
<keyword evidence="4 5" id="KW-0472">Membrane</keyword>
<dbReference type="OrthoDB" id="742098at2"/>
<feature type="transmembrane region" description="Helical" evidence="5">
    <location>
        <begin position="202"/>
        <end position="218"/>
    </location>
</feature>
<dbReference type="EMBL" id="CP029145">
    <property type="protein sequence ID" value="AWM34165.1"/>
    <property type="molecule type" value="Genomic_DNA"/>
</dbReference>
<keyword evidence="8" id="KW-1185">Reference proteome</keyword>
<keyword evidence="3 5" id="KW-1133">Transmembrane helix</keyword>
<dbReference type="Proteomes" id="UP000245999">
    <property type="component" value="Chromosome"/>
</dbReference>
<evidence type="ECO:0000313" key="7">
    <source>
        <dbReference type="EMBL" id="AWM34165.1"/>
    </source>
</evidence>
<feature type="transmembrane region" description="Helical" evidence="5">
    <location>
        <begin position="230"/>
        <end position="250"/>
    </location>
</feature>
<evidence type="ECO:0000259" key="6">
    <source>
        <dbReference type="Pfam" id="PF04932"/>
    </source>
</evidence>
<keyword evidence="2 5" id="KW-0812">Transmembrane</keyword>
<feature type="transmembrane region" description="Helical" evidence="5">
    <location>
        <begin position="155"/>
        <end position="172"/>
    </location>
</feature>
<sequence>MKIKLHFLLILPMLAVLATNAAFWEFIYGFQVDQEPDGVKLYTYGLFAAAFAAMVCYGRYMEPLVRWWMWVVLAAIGGLMLESYANQGSWMAYPHVFSKLFMLLIMFGIYCFHRRFGLPSLGQLLGVLTLVLVANLLIYHRDSLSFTAFAENERGFGSSAAYLFVPVALYCLNRYLTHGQLLALGGFFLCLPLIIFLQHRSVWIATAVAIPLDLLLLRRTPGVRFSFTKAFMLVVVPGILGSLGATALVLNNPEVVTRLATSMDDMANADKQGTGSWRLKQLESYIPLVQERPIAGWRLEGFEVPMQFYDPSNDQPMWADRTGHHFHNFYLDRAFYFGILGILLVLLVPIVRIGQRLLQPGPMRPDTALLIAYFGCLLVFSASYDWSTYHFGLLGLLLAALAEPEPQPLAFPAAEEPAEDQEIVRDAYVSV</sequence>
<dbReference type="AlphaFoldDB" id="A0A2Z3GSX4"/>
<evidence type="ECO:0000256" key="1">
    <source>
        <dbReference type="ARBA" id="ARBA00004141"/>
    </source>
</evidence>
<dbReference type="InterPro" id="IPR051533">
    <property type="entry name" value="WaaL-like"/>
</dbReference>
<evidence type="ECO:0000313" key="8">
    <source>
        <dbReference type="Proteomes" id="UP000245999"/>
    </source>
</evidence>
<feature type="transmembrane region" description="Helical" evidence="5">
    <location>
        <begin position="334"/>
        <end position="354"/>
    </location>
</feature>
<dbReference type="GO" id="GO:0016020">
    <property type="term" value="C:membrane"/>
    <property type="evidence" value="ECO:0007669"/>
    <property type="project" value="UniProtKB-SubCell"/>
</dbReference>
<feature type="transmembrane region" description="Helical" evidence="5">
    <location>
        <begin position="124"/>
        <end position="140"/>
    </location>
</feature>
<evidence type="ECO:0000256" key="5">
    <source>
        <dbReference type="SAM" id="Phobius"/>
    </source>
</evidence>
<comment type="subcellular location">
    <subcellularLocation>
        <location evidence="1">Membrane</location>
        <topology evidence="1">Multi-pass membrane protein</topology>
    </subcellularLocation>
</comment>
<gene>
    <name evidence="7" type="ORF">DDQ68_16060</name>
</gene>
<feature type="domain" description="O-antigen ligase-related" evidence="6">
    <location>
        <begin position="187"/>
        <end position="346"/>
    </location>
</feature>
<evidence type="ECO:0000256" key="3">
    <source>
        <dbReference type="ARBA" id="ARBA00022989"/>
    </source>
</evidence>
<reference evidence="8" key="1">
    <citation type="submission" date="2018-04" db="EMBL/GenBank/DDBJ databases">
        <title>Complete genome of Antarctic heterotrophic bacterium Hymenobacter nivis.</title>
        <authorList>
            <person name="Terashima M."/>
        </authorList>
    </citation>
    <scope>NUCLEOTIDE SEQUENCE [LARGE SCALE GENOMIC DNA]</scope>
    <source>
        <strain evidence="8">NBRC 111535</strain>
    </source>
</reference>
<proteinExistence type="predicted"/>
<dbReference type="InterPro" id="IPR007016">
    <property type="entry name" value="O-antigen_ligase-rel_domated"/>
</dbReference>
<name>A0A2Z3GSX4_9BACT</name>
<feature type="transmembrane region" description="Helical" evidence="5">
    <location>
        <begin position="179"/>
        <end position="196"/>
    </location>
</feature>
<dbReference type="RefSeq" id="WP_109657211.1">
    <property type="nucleotide sequence ID" value="NZ_CP029145.1"/>
</dbReference>
<feature type="transmembrane region" description="Helical" evidence="5">
    <location>
        <begin position="366"/>
        <end position="384"/>
    </location>
</feature>
<feature type="transmembrane region" description="Helical" evidence="5">
    <location>
        <begin position="41"/>
        <end position="60"/>
    </location>
</feature>
<dbReference type="KEGG" id="hnv:DDQ68_16060"/>
<evidence type="ECO:0000256" key="4">
    <source>
        <dbReference type="ARBA" id="ARBA00023136"/>
    </source>
</evidence>
<dbReference type="PANTHER" id="PTHR37422:SF21">
    <property type="entry name" value="EXOQ-LIKE PROTEIN"/>
    <property type="match status" value="1"/>
</dbReference>
<dbReference type="Pfam" id="PF04932">
    <property type="entry name" value="Wzy_C"/>
    <property type="match status" value="1"/>
</dbReference>
<organism evidence="7 8">
    <name type="scientific">Hymenobacter nivis</name>
    <dbReference type="NCBI Taxonomy" id="1850093"/>
    <lineage>
        <taxon>Bacteria</taxon>
        <taxon>Pseudomonadati</taxon>
        <taxon>Bacteroidota</taxon>
        <taxon>Cytophagia</taxon>
        <taxon>Cytophagales</taxon>
        <taxon>Hymenobacteraceae</taxon>
        <taxon>Hymenobacter</taxon>
    </lineage>
</organism>
<feature type="transmembrane region" description="Helical" evidence="5">
    <location>
        <begin position="91"/>
        <end position="112"/>
    </location>
</feature>
<accession>A0A2Z3GSX4</accession>
<dbReference type="PANTHER" id="PTHR37422">
    <property type="entry name" value="TEICHURONIC ACID BIOSYNTHESIS PROTEIN TUAE"/>
    <property type="match status" value="1"/>
</dbReference>
<evidence type="ECO:0000256" key="2">
    <source>
        <dbReference type="ARBA" id="ARBA00022692"/>
    </source>
</evidence>